<sequence>MKANFVVCLHIYYAGPMTETADLAQSLREMFGRAQRALREQGGRLGLTASQSEALGCVAREGPLSIGALAKRQHVRSQSMGATVGVLLERGLVAVTPDPDDGRQKVVTVTDEARALITEGRSARTDWLTKQLQGLSPAEVRTLAEAHTILDRLFS</sequence>
<dbReference type="SMART" id="SM00347">
    <property type="entry name" value="HTH_MARR"/>
    <property type="match status" value="1"/>
</dbReference>
<feature type="domain" description="HTH marR-type" evidence="4">
    <location>
        <begin position="20"/>
        <end position="155"/>
    </location>
</feature>
<protein>
    <submittedName>
        <fullName evidence="5">DNA-binding transcriptional regulator, MarR family</fullName>
    </submittedName>
</protein>
<dbReference type="InterPro" id="IPR036390">
    <property type="entry name" value="WH_DNA-bd_sf"/>
</dbReference>
<dbReference type="GO" id="GO:0003700">
    <property type="term" value="F:DNA-binding transcription factor activity"/>
    <property type="evidence" value="ECO:0007669"/>
    <property type="project" value="InterPro"/>
</dbReference>
<gene>
    <name evidence="5" type="ORF">SAMN05216223_11357</name>
</gene>
<proteinExistence type="predicted"/>
<evidence type="ECO:0000259" key="4">
    <source>
        <dbReference type="PROSITE" id="PS50995"/>
    </source>
</evidence>
<evidence type="ECO:0000256" key="2">
    <source>
        <dbReference type="ARBA" id="ARBA00023125"/>
    </source>
</evidence>
<dbReference type="EMBL" id="FNVU01000013">
    <property type="protein sequence ID" value="SEG82006.1"/>
    <property type="molecule type" value="Genomic_DNA"/>
</dbReference>
<keyword evidence="1" id="KW-0805">Transcription regulation</keyword>
<dbReference type="PANTHER" id="PTHR39515:SF2">
    <property type="entry name" value="HTH-TYPE TRANSCRIPTIONAL REGULATOR RV0880"/>
    <property type="match status" value="1"/>
</dbReference>
<dbReference type="AlphaFoldDB" id="A0A1H6DC34"/>
<dbReference type="GO" id="GO:0003677">
    <property type="term" value="F:DNA binding"/>
    <property type="evidence" value="ECO:0007669"/>
    <property type="project" value="UniProtKB-KW"/>
</dbReference>
<dbReference type="Pfam" id="PF12802">
    <property type="entry name" value="MarR_2"/>
    <property type="match status" value="1"/>
</dbReference>
<dbReference type="InterPro" id="IPR036388">
    <property type="entry name" value="WH-like_DNA-bd_sf"/>
</dbReference>
<dbReference type="InterPro" id="IPR023187">
    <property type="entry name" value="Tscrpt_reg_MarR-type_CS"/>
</dbReference>
<evidence type="ECO:0000256" key="3">
    <source>
        <dbReference type="ARBA" id="ARBA00023163"/>
    </source>
</evidence>
<dbReference type="InterPro" id="IPR052526">
    <property type="entry name" value="HTH-type_Bedaq_tolerance"/>
</dbReference>
<name>A0A1H6DC34_9ACTN</name>
<dbReference type="PROSITE" id="PS01117">
    <property type="entry name" value="HTH_MARR_1"/>
    <property type="match status" value="1"/>
</dbReference>
<keyword evidence="3" id="KW-0804">Transcription</keyword>
<evidence type="ECO:0000313" key="5">
    <source>
        <dbReference type="EMBL" id="SEG82006.1"/>
    </source>
</evidence>
<dbReference type="SUPFAM" id="SSF46785">
    <property type="entry name" value="Winged helix' DNA-binding domain"/>
    <property type="match status" value="1"/>
</dbReference>
<dbReference type="Gene3D" id="1.10.10.10">
    <property type="entry name" value="Winged helix-like DNA-binding domain superfamily/Winged helix DNA-binding domain"/>
    <property type="match status" value="1"/>
</dbReference>
<evidence type="ECO:0000256" key="1">
    <source>
        <dbReference type="ARBA" id="ARBA00023015"/>
    </source>
</evidence>
<accession>A0A1H6DC34</accession>
<reference evidence="5 6" key="1">
    <citation type="submission" date="2016-10" db="EMBL/GenBank/DDBJ databases">
        <authorList>
            <person name="de Groot N.N."/>
        </authorList>
    </citation>
    <scope>NUCLEOTIDE SEQUENCE [LARGE SCALE GENOMIC DNA]</scope>
    <source>
        <strain evidence="5 6">CGMCC 4.2023</strain>
    </source>
</reference>
<organism evidence="5 6">
    <name type="scientific">Actinacidiphila yanglinensis</name>
    <dbReference type="NCBI Taxonomy" id="310779"/>
    <lineage>
        <taxon>Bacteria</taxon>
        <taxon>Bacillati</taxon>
        <taxon>Actinomycetota</taxon>
        <taxon>Actinomycetes</taxon>
        <taxon>Kitasatosporales</taxon>
        <taxon>Streptomycetaceae</taxon>
        <taxon>Actinacidiphila</taxon>
    </lineage>
</organism>
<evidence type="ECO:0000313" key="6">
    <source>
        <dbReference type="Proteomes" id="UP000236754"/>
    </source>
</evidence>
<keyword evidence="6" id="KW-1185">Reference proteome</keyword>
<keyword evidence="2 5" id="KW-0238">DNA-binding</keyword>
<dbReference type="InterPro" id="IPR000835">
    <property type="entry name" value="HTH_MarR-typ"/>
</dbReference>
<dbReference type="PROSITE" id="PS50995">
    <property type="entry name" value="HTH_MARR_2"/>
    <property type="match status" value="1"/>
</dbReference>
<dbReference type="PANTHER" id="PTHR39515">
    <property type="entry name" value="CONSERVED PROTEIN"/>
    <property type="match status" value="1"/>
</dbReference>
<dbReference type="Proteomes" id="UP000236754">
    <property type="component" value="Unassembled WGS sequence"/>
</dbReference>